<reference evidence="2 3" key="1">
    <citation type="submission" date="2024-02" db="EMBL/GenBank/DDBJ databases">
        <authorList>
            <person name="Daric V."/>
            <person name="Darras S."/>
        </authorList>
    </citation>
    <scope>NUCLEOTIDE SEQUENCE [LARGE SCALE GENOMIC DNA]</scope>
</reference>
<feature type="compositionally biased region" description="Polar residues" evidence="1">
    <location>
        <begin position="8"/>
        <end position="20"/>
    </location>
</feature>
<evidence type="ECO:0000256" key="1">
    <source>
        <dbReference type="SAM" id="MobiDB-lite"/>
    </source>
</evidence>
<dbReference type="Proteomes" id="UP001642483">
    <property type="component" value="Unassembled WGS sequence"/>
</dbReference>
<keyword evidence="3" id="KW-1185">Reference proteome</keyword>
<accession>A0ABP0FGC2</accession>
<protein>
    <submittedName>
        <fullName evidence="2">Uncharacterized protein</fullName>
    </submittedName>
</protein>
<organism evidence="2 3">
    <name type="scientific">Clavelina lepadiformis</name>
    <name type="common">Light-bulb sea squirt</name>
    <name type="synonym">Ascidia lepadiformis</name>
    <dbReference type="NCBI Taxonomy" id="159417"/>
    <lineage>
        <taxon>Eukaryota</taxon>
        <taxon>Metazoa</taxon>
        <taxon>Chordata</taxon>
        <taxon>Tunicata</taxon>
        <taxon>Ascidiacea</taxon>
        <taxon>Aplousobranchia</taxon>
        <taxon>Clavelinidae</taxon>
        <taxon>Clavelina</taxon>
    </lineage>
</organism>
<comment type="caution">
    <text evidence="2">The sequence shown here is derived from an EMBL/GenBank/DDBJ whole genome shotgun (WGS) entry which is preliminary data.</text>
</comment>
<name>A0ABP0FGC2_CLALP</name>
<evidence type="ECO:0000313" key="3">
    <source>
        <dbReference type="Proteomes" id="UP001642483"/>
    </source>
</evidence>
<evidence type="ECO:0000313" key="2">
    <source>
        <dbReference type="EMBL" id="CAK8677938.1"/>
    </source>
</evidence>
<gene>
    <name evidence="2" type="ORF">CVLEPA_LOCUS7919</name>
</gene>
<dbReference type="EMBL" id="CAWYQH010000046">
    <property type="protein sequence ID" value="CAK8677938.1"/>
    <property type="molecule type" value="Genomic_DNA"/>
</dbReference>
<feature type="region of interest" description="Disordered" evidence="1">
    <location>
        <begin position="1"/>
        <end position="24"/>
    </location>
</feature>
<sequence>MGLHEPQLQDSPVTTAWSSRESQEFPGRGLKNNYYKSVTLIKAKLQPITNFAAQIYPASRCEIKIINDQITRYVVGNNTHITINELQQPKLQGGHRIPNFEIYADLMYVRAIKNFCRARIFNEPLSTYDCYVEYQIGLAMSDILGVIRLNNLPHAQKRSPFYESIIEIIKKYHLQPNELAGGKIRKAYDRIIGEKMSVNSSMINQWKRVHSRSLPSYLRTFNYRCVWNILPCHVNVGTYLTQTPVAPFCKIGPNAPDHFFYKCKHITHQWRQVKNFVRTVLNCDLTPYPITDIGNLRINANLNEIQDKTLTEIITTTRHQIWKFRNSCLHEKKTFSPDILTKNIKRALTIDSNKTQAPPLRIHPVDTRRAICF</sequence>
<proteinExistence type="predicted"/>